<dbReference type="STRING" id="93625.A0A409WQP3"/>
<dbReference type="OrthoDB" id="448954at2759"/>
<sequence length="233" mass="26404">MYSLLRPLRPAVFARARIQLQCHQPAYLRFQSSVSSCPSCHKPFPTHIPACTSCWSIHPLPPNISHHDLLDVPYDPNPFAVNLSTLKNHFRKAQAFCHPDAWASKSPKELDLAHTLSSKLNEAYQCLSNPLARAEYILKRNGVSISESDHLQDMTLLANVMEAREVIDACTPDDISEIHQLKDANEEDTKEVIAEVDSLISEQKWQEAKAAAIKLRYLQGIERAIKRWLDQNT</sequence>
<dbReference type="SMART" id="SM00271">
    <property type="entry name" value="DnaJ"/>
    <property type="match status" value="1"/>
</dbReference>
<keyword evidence="5" id="KW-1185">Reference proteome</keyword>
<organism evidence="4 5">
    <name type="scientific">Psilocybe cyanescens</name>
    <dbReference type="NCBI Taxonomy" id="93625"/>
    <lineage>
        <taxon>Eukaryota</taxon>
        <taxon>Fungi</taxon>
        <taxon>Dikarya</taxon>
        <taxon>Basidiomycota</taxon>
        <taxon>Agaricomycotina</taxon>
        <taxon>Agaricomycetes</taxon>
        <taxon>Agaricomycetidae</taxon>
        <taxon>Agaricales</taxon>
        <taxon>Agaricineae</taxon>
        <taxon>Strophariaceae</taxon>
        <taxon>Psilocybe</taxon>
    </lineage>
</organism>
<dbReference type="AlphaFoldDB" id="A0A409WQP3"/>
<protein>
    <recommendedName>
        <fullName evidence="3">J domain-containing protein</fullName>
    </recommendedName>
</protein>
<dbReference type="InterPro" id="IPR004640">
    <property type="entry name" value="HscB"/>
</dbReference>
<proteinExistence type="inferred from homology"/>
<dbReference type="GO" id="GO:0005739">
    <property type="term" value="C:mitochondrion"/>
    <property type="evidence" value="ECO:0007669"/>
    <property type="project" value="TreeGrafter"/>
</dbReference>
<dbReference type="Proteomes" id="UP000283269">
    <property type="component" value="Unassembled WGS sequence"/>
</dbReference>
<evidence type="ECO:0000313" key="5">
    <source>
        <dbReference type="Proteomes" id="UP000283269"/>
    </source>
</evidence>
<evidence type="ECO:0000313" key="4">
    <source>
        <dbReference type="EMBL" id="PPQ80801.1"/>
    </source>
</evidence>
<gene>
    <name evidence="4" type="ORF">CVT25_001926</name>
</gene>
<dbReference type="NCBIfam" id="TIGR00714">
    <property type="entry name" value="hscB"/>
    <property type="match status" value="1"/>
</dbReference>
<comment type="similarity">
    <text evidence="1">Belongs to the HscB family.</text>
</comment>
<dbReference type="PANTHER" id="PTHR14021">
    <property type="entry name" value="IRON-SULFUR CLUSTER CO-CHAPERONE PROTEIN HSCB"/>
    <property type="match status" value="1"/>
</dbReference>
<dbReference type="EMBL" id="NHYD01003307">
    <property type="protein sequence ID" value="PPQ80801.1"/>
    <property type="molecule type" value="Genomic_DNA"/>
</dbReference>
<reference evidence="4 5" key="1">
    <citation type="journal article" date="2018" name="Evol. Lett.">
        <title>Horizontal gene cluster transfer increased hallucinogenic mushroom diversity.</title>
        <authorList>
            <person name="Reynolds H.T."/>
            <person name="Vijayakumar V."/>
            <person name="Gluck-Thaler E."/>
            <person name="Korotkin H.B."/>
            <person name="Matheny P.B."/>
            <person name="Slot J.C."/>
        </authorList>
    </citation>
    <scope>NUCLEOTIDE SEQUENCE [LARGE SCALE GENOMIC DNA]</scope>
    <source>
        <strain evidence="4 5">2631</strain>
    </source>
</reference>
<dbReference type="GO" id="GO:0051087">
    <property type="term" value="F:protein-folding chaperone binding"/>
    <property type="evidence" value="ECO:0007669"/>
    <property type="project" value="InterPro"/>
</dbReference>
<dbReference type="Gene3D" id="1.10.287.110">
    <property type="entry name" value="DnaJ domain"/>
    <property type="match status" value="1"/>
</dbReference>
<evidence type="ECO:0000256" key="2">
    <source>
        <dbReference type="ARBA" id="ARBA00023186"/>
    </source>
</evidence>
<dbReference type="FunCoup" id="A0A409WQP3">
    <property type="interactions" value="236"/>
</dbReference>
<evidence type="ECO:0000256" key="1">
    <source>
        <dbReference type="ARBA" id="ARBA00010476"/>
    </source>
</evidence>
<keyword evidence="2" id="KW-0143">Chaperone</keyword>
<dbReference type="CDD" id="cd06257">
    <property type="entry name" value="DnaJ"/>
    <property type="match status" value="1"/>
</dbReference>
<dbReference type="InterPro" id="IPR001623">
    <property type="entry name" value="DnaJ_domain"/>
</dbReference>
<evidence type="ECO:0000259" key="3">
    <source>
        <dbReference type="PROSITE" id="PS50076"/>
    </source>
</evidence>
<dbReference type="Pfam" id="PF07743">
    <property type="entry name" value="HSCB_C"/>
    <property type="match status" value="1"/>
</dbReference>
<dbReference type="SUPFAM" id="SSF47144">
    <property type="entry name" value="HSC20 (HSCB), C-terminal oligomerisation domain"/>
    <property type="match status" value="1"/>
</dbReference>
<accession>A0A409WQP3</accession>
<dbReference type="PANTHER" id="PTHR14021:SF15">
    <property type="entry name" value="IRON-SULFUR CLUSTER CO-CHAPERONE PROTEIN HSCB"/>
    <property type="match status" value="1"/>
</dbReference>
<dbReference type="GO" id="GO:0001671">
    <property type="term" value="F:ATPase activator activity"/>
    <property type="evidence" value="ECO:0007669"/>
    <property type="project" value="InterPro"/>
</dbReference>
<dbReference type="InParanoid" id="A0A409WQP3"/>
<dbReference type="PROSITE" id="PS50076">
    <property type="entry name" value="DNAJ_2"/>
    <property type="match status" value="1"/>
</dbReference>
<feature type="domain" description="J" evidence="3">
    <location>
        <begin position="65"/>
        <end position="140"/>
    </location>
</feature>
<dbReference type="InterPro" id="IPR009073">
    <property type="entry name" value="HscB_oligo_C"/>
</dbReference>
<name>A0A409WQP3_PSICY</name>
<dbReference type="GO" id="GO:0051259">
    <property type="term" value="P:protein complex oligomerization"/>
    <property type="evidence" value="ECO:0007669"/>
    <property type="project" value="InterPro"/>
</dbReference>
<dbReference type="InterPro" id="IPR036869">
    <property type="entry name" value="J_dom_sf"/>
</dbReference>
<dbReference type="InterPro" id="IPR036386">
    <property type="entry name" value="HscB_C_sf"/>
</dbReference>
<dbReference type="GO" id="GO:0044571">
    <property type="term" value="P:[2Fe-2S] cluster assembly"/>
    <property type="evidence" value="ECO:0007669"/>
    <property type="project" value="InterPro"/>
</dbReference>
<comment type="caution">
    <text evidence="4">The sequence shown here is derived from an EMBL/GenBank/DDBJ whole genome shotgun (WGS) entry which is preliminary data.</text>
</comment>
<dbReference type="Gene3D" id="1.20.1280.20">
    <property type="entry name" value="HscB, C-terminal domain"/>
    <property type="match status" value="1"/>
</dbReference>
<dbReference type="SUPFAM" id="SSF46565">
    <property type="entry name" value="Chaperone J-domain"/>
    <property type="match status" value="1"/>
</dbReference>